<keyword evidence="4 6" id="KW-0371">Homeobox</keyword>
<dbReference type="InterPro" id="IPR046333">
    <property type="entry name" value="HXA10/ABDB-like"/>
</dbReference>
<evidence type="ECO:0000256" key="1">
    <source>
        <dbReference type="ARBA" id="ARBA00004123"/>
    </source>
</evidence>
<reference evidence="10" key="2">
    <citation type="submission" date="2018-12" db="UniProtKB">
        <authorList>
            <consortium name="WormBaseParasite"/>
        </authorList>
    </citation>
    <scope>IDENTIFICATION</scope>
    <source>
        <strain evidence="10">Puerto Rican</strain>
    </source>
</reference>
<dbReference type="PROSITE" id="PS00027">
    <property type="entry name" value="HOMEOBOX_1"/>
    <property type="match status" value="1"/>
</dbReference>
<dbReference type="InterPro" id="IPR009057">
    <property type="entry name" value="Homeodomain-like_sf"/>
</dbReference>
<evidence type="ECO:0000313" key="9">
    <source>
        <dbReference type="Proteomes" id="UP000008854"/>
    </source>
</evidence>
<keyword evidence="3 6" id="KW-0238">DNA-binding</keyword>
<dbReference type="InParanoid" id="A0A3Q0KUV9"/>
<dbReference type="PROSITE" id="PS50071">
    <property type="entry name" value="HOMEOBOX_2"/>
    <property type="match status" value="1"/>
</dbReference>
<accession>A0A3Q0KUV9</accession>
<reference evidence="9" key="1">
    <citation type="journal article" date="2012" name="PLoS Negl. Trop. Dis.">
        <title>A systematically improved high quality genome and transcriptome of the human blood fluke Schistosoma mansoni.</title>
        <authorList>
            <person name="Protasio A.V."/>
            <person name="Tsai I.J."/>
            <person name="Babbage A."/>
            <person name="Nichol S."/>
            <person name="Hunt M."/>
            <person name="Aslett M.A."/>
            <person name="De Silva N."/>
            <person name="Velarde G.S."/>
            <person name="Anderson T.J."/>
            <person name="Clark R.C."/>
            <person name="Davidson C."/>
            <person name="Dillon G.P."/>
            <person name="Holroyd N.E."/>
            <person name="LoVerde P.T."/>
            <person name="Lloyd C."/>
            <person name="McQuillan J."/>
            <person name="Oliveira G."/>
            <person name="Otto T.D."/>
            <person name="Parker-Manuel S.J."/>
            <person name="Quail M.A."/>
            <person name="Wilson R.A."/>
            <person name="Zerlotini A."/>
            <person name="Dunne D.W."/>
            <person name="Berriman M."/>
        </authorList>
    </citation>
    <scope>NUCLEOTIDE SEQUENCE [LARGE SCALE GENOMIC DNA]</scope>
    <source>
        <strain evidence="9">Puerto Rican</strain>
    </source>
</reference>
<dbReference type="InterPro" id="IPR001356">
    <property type="entry name" value="HD"/>
</dbReference>
<evidence type="ECO:0000256" key="6">
    <source>
        <dbReference type="PROSITE-ProRule" id="PRU00108"/>
    </source>
</evidence>
<dbReference type="Pfam" id="PF00046">
    <property type="entry name" value="Homeodomain"/>
    <property type="match status" value="1"/>
</dbReference>
<evidence type="ECO:0000256" key="7">
    <source>
        <dbReference type="RuleBase" id="RU000682"/>
    </source>
</evidence>
<dbReference type="InterPro" id="IPR020479">
    <property type="entry name" value="HD_metazoa"/>
</dbReference>
<feature type="DNA-binding region" description="Homeobox" evidence="6">
    <location>
        <begin position="155"/>
        <end position="214"/>
    </location>
</feature>
<dbReference type="PANTHER" id="PTHR45874">
    <property type="entry name" value="HOMEOBOX PROTEIN ABDOMINAL-B"/>
    <property type="match status" value="1"/>
</dbReference>
<dbReference type="Proteomes" id="UP000008854">
    <property type="component" value="Unassembled WGS sequence"/>
</dbReference>
<dbReference type="GO" id="GO:0005634">
    <property type="term" value="C:nucleus"/>
    <property type="evidence" value="ECO:0007669"/>
    <property type="project" value="UniProtKB-SubCell"/>
</dbReference>
<name>A0A3Q0KUV9_SCHMA</name>
<evidence type="ECO:0000256" key="2">
    <source>
        <dbReference type="ARBA" id="ARBA00006317"/>
    </source>
</evidence>
<feature type="domain" description="Homeobox" evidence="8">
    <location>
        <begin position="153"/>
        <end position="213"/>
    </location>
</feature>
<sequence>MNTPSRIHLKNDNHLLNSYYISTKNSLIHSDQIIVDCYMKQNLQSNYTHNFYNSYEYNNNNNYKKYFNISDHSLEHLNSLSSMVKNVMINVPNKNLCILTKNYDNQSKNNIDYWKINYNYNLKDIYNKTDSIYNYTTTTTTTTTTTITDHVGQYRRKSRKPYSRNQIMILEKEYAIMPYITRQRRWEISNKLQLSERQIKVWFQNRRMKTKKLKTLLYSNNERTLQQNDDNSKINIHEQQYSTLFDKQKLIKTTNQWNNNISTNSVTSCILDYNSFVNIT</sequence>
<dbReference type="SMART" id="SM00389">
    <property type="entry name" value="HOX"/>
    <property type="match status" value="1"/>
</dbReference>
<dbReference type="PANTHER" id="PTHR45874:SF8">
    <property type="entry name" value="PROTEIN CBG23031"/>
    <property type="match status" value="1"/>
</dbReference>
<dbReference type="STRING" id="6183.A0A3Q0KUV9"/>
<evidence type="ECO:0000259" key="8">
    <source>
        <dbReference type="PROSITE" id="PS50071"/>
    </source>
</evidence>
<dbReference type="WBParaSite" id="Smp_202120.1">
    <property type="protein sequence ID" value="Smp_202120.1"/>
    <property type="gene ID" value="Smp_202120"/>
</dbReference>
<dbReference type="SUPFAM" id="SSF46689">
    <property type="entry name" value="Homeodomain-like"/>
    <property type="match status" value="1"/>
</dbReference>
<evidence type="ECO:0000256" key="5">
    <source>
        <dbReference type="ARBA" id="ARBA00023242"/>
    </source>
</evidence>
<keyword evidence="9" id="KW-1185">Reference proteome</keyword>
<dbReference type="GO" id="GO:0003677">
    <property type="term" value="F:DNA binding"/>
    <property type="evidence" value="ECO:0007669"/>
    <property type="project" value="UniProtKB-UniRule"/>
</dbReference>
<dbReference type="CDD" id="cd00086">
    <property type="entry name" value="homeodomain"/>
    <property type="match status" value="1"/>
</dbReference>
<evidence type="ECO:0000256" key="3">
    <source>
        <dbReference type="ARBA" id="ARBA00023125"/>
    </source>
</evidence>
<comment type="subcellular location">
    <subcellularLocation>
        <location evidence="1 6 7">Nucleus</location>
    </subcellularLocation>
</comment>
<dbReference type="ExpressionAtlas" id="A0A3Q0KUV9">
    <property type="expression patterns" value="baseline"/>
</dbReference>
<evidence type="ECO:0000256" key="4">
    <source>
        <dbReference type="ARBA" id="ARBA00023155"/>
    </source>
</evidence>
<dbReference type="PRINTS" id="PR00024">
    <property type="entry name" value="HOMEOBOX"/>
</dbReference>
<dbReference type="Gene3D" id="1.10.10.60">
    <property type="entry name" value="Homeodomain-like"/>
    <property type="match status" value="1"/>
</dbReference>
<dbReference type="AlphaFoldDB" id="A0A3Q0KUV9"/>
<dbReference type="GO" id="GO:0000981">
    <property type="term" value="F:DNA-binding transcription factor activity, RNA polymerase II-specific"/>
    <property type="evidence" value="ECO:0007669"/>
    <property type="project" value="InterPro"/>
</dbReference>
<comment type="similarity">
    <text evidence="2">Belongs to the Abd-B homeobox family.</text>
</comment>
<organism evidence="9 10">
    <name type="scientific">Schistosoma mansoni</name>
    <name type="common">Blood fluke</name>
    <dbReference type="NCBI Taxonomy" id="6183"/>
    <lineage>
        <taxon>Eukaryota</taxon>
        <taxon>Metazoa</taxon>
        <taxon>Spiralia</taxon>
        <taxon>Lophotrochozoa</taxon>
        <taxon>Platyhelminthes</taxon>
        <taxon>Trematoda</taxon>
        <taxon>Digenea</taxon>
        <taxon>Strigeidida</taxon>
        <taxon>Schistosomatoidea</taxon>
        <taxon>Schistosomatidae</taxon>
        <taxon>Schistosoma</taxon>
    </lineage>
</organism>
<dbReference type="InterPro" id="IPR017970">
    <property type="entry name" value="Homeobox_CS"/>
</dbReference>
<protein>
    <submittedName>
        <fullName evidence="10">Homeobox domain-containing protein</fullName>
    </submittedName>
</protein>
<proteinExistence type="inferred from homology"/>
<keyword evidence="5 6" id="KW-0539">Nucleus</keyword>
<evidence type="ECO:0000313" key="10">
    <source>
        <dbReference type="WBParaSite" id="Smp_202120.1"/>
    </source>
</evidence>